<feature type="region of interest" description="Disordered" evidence="1">
    <location>
        <begin position="1"/>
        <end position="21"/>
    </location>
</feature>
<dbReference type="AlphaFoldDB" id="A0AAX2H6E4"/>
<dbReference type="Gene3D" id="3.55.50.30">
    <property type="match status" value="1"/>
</dbReference>
<dbReference type="GO" id="GO:0016989">
    <property type="term" value="F:sigma factor antagonist activity"/>
    <property type="evidence" value="ECO:0007669"/>
    <property type="project" value="TreeGrafter"/>
</dbReference>
<feature type="domain" description="FecR N-terminal" evidence="4">
    <location>
        <begin position="28"/>
        <end position="65"/>
    </location>
</feature>
<keyword evidence="2" id="KW-1133">Transmembrane helix</keyword>
<keyword evidence="2" id="KW-0812">Transmembrane</keyword>
<organism evidence="5 6">
    <name type="scientific">Pseudomonas lundensis</name>
    <dbReference type="NCBI Taxonomy" id="86185"/>
    <lineage>
        <taxon>Bacteria</taxon>
        <taxon>Pseudomonadati</taxon>
        <taxon>Pseudomonadota</taxon>
        <taxon>Gammaproteobacteria</taxon>
        <taxon>Pseudomonadales</taxon>
        <taxon>Pseudomonadaceae</taxon>
        <taxon>Pseudomonas</taxon>
    </lineage>
</organism>
<gene>
    <name evidence="5" type="ORF">PLUA15_230096</name>
</gene>
<evidence type="ECO:0000259" key="3">
    <source>
        <dbReference type="Pfam" id="PF04773"/>
    </source>
</evidence>
<feature type="compositionally biased region" description="Basic and acidic residues" evidence="1">
    <location>
        <begin position="1"/>
        <end position="13"/>
    </location>
</feature>
<keyword evidence="2" id="KW-0472">Membrane</keyword>
<dbReference type="Pfam" id="PF16220">
    <property type="entry name" value="DUF4880"/>
    <property type="match status" value="1"/>
</dbReference>
<feature type="transmembrane region" description="Helical" evidence="2">
    <location>
        <begin position="98"/>
        <end position="119"/>
    </location>
</feature>
<reference evidence="5 6" key="1">
    <citation type="submission" date="2017-08" db="EMBL/GenBank/DDBJ databases">
        <authorList>
            <person name="Chaillou S."/>
        </authorList>
    </citation>
    <scope>NUCLEOTIDE SEQUENCE [LARGE SCALE GENOMIC DNA]</scope>
    <source>
        <strain evidence="5 6">MFPA15A1205</strain>
    </source>
</reference>
<feature type="domain" description="FecR protein" evidence="3">
    <location>
        <begin position="131"/>
        <end position="221"/>
    </location>
</feature>
<dbReference type="PIRSF" id="PIRSF018266">
    <property type="entry name" value="FecR"/>
    <property type="match status" value="1"/>
</dbReference>
<protein>
    <submittedName>
        <fullName evidence="5">FecR</fullName>
    </submittedName>
</protein>
<dbReference type="PANTHER" id="PTHR30273">
    <property type="entry name" value="PERIPLASMIC SIGNAL SENSOR AND SIGMA FACTOR ACTIVATOR FECR-RELATED"/>
    <property type="match status" value="1"/>
</dbReference>
<dbReference type="InterPro" id="IPR006860">
    <property type="entry name" value="FecR"/>
</dbReference>
<accession>A0AAX2H6E4</accession>
<evidence type="ECO:0000313" key="6">
    <source>
        <dbReference type="Proteomes" id="UP000219564"/>
    </source>
</evidence>
<dbReference type="InterPro" id="IPR032623">
    <property type="entry name" value="FecR_N"/>
</dbReference>
<dbReference type="Gene3D" id="2.60.120.1440">
    <property type="match status" value="1"/>
</dbReference>
<evidence type="ECO:0000256" key="2">
    <source>
        <dbReference type="SAM" id="Phobius"/>
    </source>
</evidence>
<dbReference type="PANTHER" id="PTHR30273:SF2">
    <property type="entry name" value="PROTEIN FECR"/>
    <property type="match status" value="1"/>
</dbReference>
<evidence type="ECO:0000256" key="1">
    <source>
        <dbReference type="SAM" id="MobiDB-lite"/>
    </source>
</evidence>
<evidence type="ECO:0000313" key="5">
    <source>
        <dbReference type="EMBL" id="SOB52353.1"/>
    </source>
</evidence>
<dbReference type="Proteomes" id="UP000219564">
    <property type="component" value="Unassembled WGS sequence"/>
</dbReference>
<evidence type="ECO:0000259" key="4">
    <source>
        <dbReference type="Pfam" id="PF16220"/>
    </source>
</evidence>
<dbReference type="EMBL" id="OBKZ01000016">
    <property type="protein sequence ID" value="SOB52353.1"/>
    <property type="molecule type" value="Genomic_DNA"/>
</dbReference>
<sequence>MIRSTGECDRPTTDPETPGAGEHACVREAAATWFARAQAGSLTAGQQGELAAWRGQAPSHEAEYQWLLNMWSALDTLPASRLQALCATPSAPLRRRGLLRYGLAASLMALAAGAGFWGYQLSSSSYQAAFATAPGERRVVTLPDGSTLELNSRSRVQVSFEADRRHVDLSEGEAMFSVARDSARPFVVQAGPGQITVTGTRFDVRRDGEQARVAVESGHVQVQGVDPQTRVNLTAGQGTQVSAQGHVAAVQAVNAQALTAWRKGQLVFDNATLGEVAAEVSRYRAQPLQVSSPALAQLRVSSVFKVDDTDALLRALPKILPVAIRTREDGSQEIIAR</sequence>
<name>A0AAX2H6E4_9PSED</name>
<comment type="caution">
    <text evidence="5">The sequence shown here is derived from an EMBL/GenBank/DDBJ whole genome shotgun (WGS) entry which is preliminary data.</text>
</comment>
<dbReference type="InterPro" id="IPR012373">
    <property type="entry name" value="Ferrdict_sens_TM"/>
</dbReference>
<proteinExistence type="predicted"/>
<dbReference type="Pfam" id="PF04773">
    <property type="entry name" value="FecR"/>
    <property type="match status" value="1"/>
</dbReference>